<evidence type="ECO:0000313" key="3">
    <source>
        <dbReference type="Proteomes" id="UP000618591"/>
    </source>
</evidence>
<dbReference type="InterPro" id="IPR032710">
    <property type="entry name" value="NTF2-like_dom_sf"/>
</dbReference>
<protein>
    <recommendedName>
        <fullName evidence="1">SnoaL-like domain-containing protein</fullName>
    </recommendedName>
</protein>
<name>A0ABQ1G673_9SPHN</name>
<dbReference type="InterPro" id="IPR037401">
    <property type="entry name" value="SnoaL-like"/>
</dbReference>
<evidence type="ECO:0000259" key="1">
    <source>
        <dbReference type="Pfam" id="PF13577"/>
    </source>
</evidence>
<organism evidence="2 3">
    <name type="scientific">Sphingomonas psychrolutea</name>
    <dbReference type="NCBI Taxonomy" id="1259676"/>
    <lineage>
        <taxon>Bacteria</taxon>
        <taxon>Pseudomonadati</taxon>
        <taxon>Pseudomonadota</taxon>
        <taxon>Alphaproteobacteria</taxon>
        <taxon>Sphingomonadales</taxon>
        <taxon>Sphingomonadaceae</taxon>
        <taxon>Sphingomonas</taxon>
    </lineage>
</organism>
<feature type="domain" description="SnoaL-like" evidence="1">
    <location>
        <begin position="11"/>
        <end position="130"/>
    </location>
</feature>
<gene>
    <name evidence="2" type="ORF">GCM10011395_04820</name>
</gene>
<comment type="caution">
    <text evidence="2">The sequence shown here is derived from an EMBL/GenBank/DDBJ whole genome shotgun (WGS) entry which is preliminary data.</text>
</comment>
<accession>A0ABQ1G673</accession>
<sequence length="183" mass="21040">MDEVLERKLRDLIDRQEIWAVVLRYARGIDRLDRDMVRSCYWDDAIDDHHAYVGGPDYFIDTTFAGCRATSIVQHHGVSNHNCEIDGDNAYGETYYTFLGANIEPPHLLSMGRYIDHFQRRDGVWKFANRVTVIEKNFALTELPEDASIRAGTTEPGPLLPAARDRTDLSYYRPVVPRRPAKP</sequence>
<reference evidence="3" key="1">
    <citation type="journal article" date="2019" name="Int. J. Syst. Evol. Microbiol.">
        <title>The Global Catalogue of Microorganisms (GCM) 10K type strain sequencing project: providing services to taxonomists for standard genome sequencing and annotation.</title>
        <authorList>
            <consortium name="The Broad Institute Genomics Platform"/>
            <consortium name="The Broad Institute Genome Sequencing Center for Infectious Disease"/>
            <person name="Wu L."/>
            <person name="Ma J."/>
        </authorList>
    </citation>
    <scope>NUCLEOTIDE SEQUENCE [LARGE SCALE GENOMIC DNA]</scope>
    <source>
        <strain evidence="3">CGMCC 1.10106</strain>
    </source>
</reference>
<evidence type="ECO:0000313" key="2">
    <source>
        <dbReference type="EMBL" id="GGA37550.1"/>
    </source>
</evidence>
<keyword evidence="3" id="KW-1185">Reference proteome</keyword>
<dbReference type="Pfam" id="PF13577">
    <property type="entry name" value="SnoaL_4"/>
    <property type="match status" value="1"/>
</dbReference>
<dbReference type="Proteomes" id="UP000618591">
    <property type="component" value="Unassembled WGS sequence"/>
</dbReference>
<proteinExistence type="predicted"/>
<dbReference type="SUPFAM" id="SSF54427">
    <property type="entry name" value="NTF2-like"/>
    <property type="match status" value="1"/>
</dbReference>
<dbReference type="RefSeq" id="WP_188445227.1">
    <property type="nucleotide sequence ID" value="NZ_BMDW01000002.1"/>
</dbReference>
<dbReference type="CDD" id="cd00531">
    <property type="entry name" value="NTF2_like"/>
    <property type="match status" value="1"/>
</dbReference>
<dbReference type="EMBL" id="BMDW01000002">
    <property type="protein sequence ID" value="GGA37550.1"/>
    <property type="molecule type" value="Genomic_DNA"/>
</dbReference>
<dbReference type="Gene3D" id="3.10.450.50">
    <property type="match status" value="1"/>
</dbReference>